<feature type="signal peptide" evidence="1">
    <location>
        <begin position="1"/>
        <end position="22"/>
    </location>
</feature>
<accession>A0A679J2R4</accession>
<evidence type="ECO:0000313" key="2">
    <source>
        <dbReference type="EMBL" id="CAA2100564.1"/>
    </source>
</evidence>
<organism evidence="2">
    <name type="scientific">Methylobacterium bullatum</name>
    <dbReference type="NCBI Taxonomy" id="570505"/>
    <lineage>
        <taxon>Bacteria</taxon>
        <taxon>Pseudomonadati</taxon>
        <taxon>Pseudomonadota</taxon>
        <taxon>Alphaproteobacteria</taxon>
        <taxon>Hyphomicrobiales</taxon>
        <taxon>Methylobacteriaceae</taxon>
        <taxon>Methylobacterium</taxon>
    </lineage>
</organism>
<feature type="chain" id="PRO_5025655752" description="Glycine zipper domain-containing protein" evidence="1">
    <location>
        <begin position="23"/>
        <end position="106"/>
    </location>
</feature>
<reference evidence="2" key="1">
    <citation type="submission" date="2019-12" db="EMBL/GenBank/DDBJ databases">
        <authorList>
            <person name="Cremers G."/>
        </authorList>
    </citation>
    <scope>NUCLEOTIDE SEQUENCE</scope>
    <source>
        <strain evidence="2">Mbul1</strain>
    </source>
</reference>
<name>A0A679J2R4_9HYPH</name>
<dbReference type="EMBL" id="LR743504">
    <property type="protein sequence ID" value="CAA2100564.1"/>
    <property type="molecule type" value="Genomic_DNA"/>
</dbReference>
<dbReference type="AlphaFoldDB" id="A0A679J2R4"/>
<evidence type="ECO:0000256" key="1">
    <source>
        <dbReference type="SAM" id="SignalP"/>
    </source>
</evidence>
<evidence type="ECO:0008006" key="3">
    <source>
        <dbReference type="Google" id="ProtNLM"/>
    </source>
</evidence>
<keyword evidence="1" id="KW-0732">Signal</keyword>
<protein>
    <recommendedName>
        <fullName evidence="3">Glycine zipper domain-containing protein</fullName>
    </recommendedName>
</protein>
<sequence>MKRSIMIMVLGFGAATSSPCLAQGFIGGATAGIDAGGEVAGPVGAALGGAVGAATGTIRGILGSAGDQRRRAHFLSDRSAYGREAGADEEVLIVDPLTGRIIDIID</sequence>
<gene>
    <name evidence="2" type="ORF">MBUL_00735</name>
</gene>
<proteinExistence type="predicted"/>